<evidence type="ECO:0000313" key="11">
    <source>
        <dbReference type="EMBL" id="QIB66650.1"/>
    </source>
</evidence>
<evidence type="ECO:0000256" key="1">
    <source>
        <dbReference type="ARBA" id="ARBA00002672"/>
    </source>
</evidence>
<protein>
    <recommendedName>
        <fullName evidence="4">Nicotinamide riboside transporter PnuC</fullName>
    </recommendedName>
</protein>
<evidence type="ECO:0000313" key="12">
    <source>
        <dbReference type="Proteomes" id="UP000477680"/>
    </source>
</evidence>
<keyword evidence="5" id="KW-0813">Transport</keyword>
<dbReference type="InterPro" id="IPR006419">
    <property type="entry name" value="NMN_transpt_PnuC"/>
</dbReference>
<name>A0A6C0U3A8_9GAMM</name>
<evidence type="ECO:0000256" key="4">
    <source>
        <dbReference type="ARBA" id="ARBA00017522"/>
    </source>
</evidence>
<gene>
    <name evidence="11" type="ORF">G3T16_15875</name>
</gene>
<keyword evidence="12" id="KW-1185">Reference proteome</keyword>
<evidence type="ECO:0000256" key="5">
    <source>
        <dbReference type="ARBA" id="ARBA00022448"/>
    </source>
</evidence>
<sequence length="205" mass="23386">MTDSALSEQLASASLAMSGWEVIAVALGIAYLLLAVRESLWCWYAAFGGTAIYLWLFWQVRLPMESALQLFYLAMAVYGWQQWRSGARSDGRTRPISRWPARTHLFAIITVLSASAVSGALLQRYTDAALPYLDSFTTWGSVLTTWMVARKVLENWVYWLVIDSACIYLYLERGLLLTAVLFMVYLIIVVFGFFQWRQHYHAQSA</sequence>
<feature type="transmembrane region" description="Helical" evidence="10">
    <location>
        <begin position="104"/>
        <end position="123"/>
    </location>
</feature>
<dbReference type="RefSeq" id="WP_163496084.1">
    <property type="nucleotide sequence ID" value="NZ_CP048711.1"/>
</dbReference>
<keyword evidence="6" id="KW-1003">Cell membrane</keyword>
<comment type="similarity">
    <text evidence="3">Belongs to the nicotinamide ribonucleoside (NR) uptake permease (TC 4.B.1) family.</text>
</comment>
<reference evidence="11 12" key="1">
    <citation type="submission" date="2020-02" db="EMBL/GenBank/DDBJ databases">
        <title>Genome sequencing for Kineobactrum sp. M2.</title>
        <authorList>
            <person name="Park S.-J."/>
        </authorList>
    </citation>
    <scope>NUCLEOTIDE SEQUENCE [LARGE SCALE GENOMIC DNA]</scope>
    <source>
        <strain evidence="11 12">M2</strain>
    </source>
</reference>
<feature type="transmembrane region" description="Helical" evidence="10">
    <location>
        <begin position="177"/>
        <end position="196"/>
    </location>
</feature>
<dbReference type="GO" id="GO:0005886">
    <property type="term" value="C:plasma membrane"/>
    <property type="evidence" value="ECO:0007669"/>
    <property type="project" value="UniProtKB-SubCell"/>
</dbReference>
<organism evidence="11 12">
    <name type="scientific">Kineobactrum salinum</name>
    <dbReference type="NCBI Taxonomy" id="2708301"/>
    <lineage>
        <taxon>Bacteria</taxon>
        <taxon>Pseudomonadati</taxon>
        <taxon>Pseudomonadota</taxon>
        <taxon>Gammaproteobacteria</taxon>
        <taxon>Cellvibrionales</taxon>
        <taxon>Halieaceae</taxon>
        <taxon>Kineobactrum</taxon>
    </lineage>
</organism>
<dbReference type="Pfam" id="PF04973">
    <property type="entry name" value="NMN_transporter"/>
    <property type="match status" value="1"/>
</dbReference>
<feature type="transmembrane region" description="Helical" evidence="10">
    <location>
        <begin position="156"/>
        <end position="171"/>
    </location>
</feature>
<keyword evidence="7 10" id="KW-0812">Transmembrane</keyword>
<evidence type="ECO:0000256" key="9">
    <source>
        <dbReference type="ARBA" id="ARBA00023136"/>
    </source>
</evidence>
<feature type="transmembrane region" description="Helical" evidence="10">
    <location>
        <begin position="12"/>
        <end position="34"/>
    </location>
</feature>
<comment type="subcellular location">
    <subcellularLocation>
        <location evidence="2">Cell membrane</location>
        <topology evidence="2">Multi-pass membrane protein</topology>
    </subcellularLocation>
</comment>
<keyword evidence="9 10" id="KW-0472">Membrane</keyword>
<evidence type="ECO:0000256" key="3">
    <source>
        <dbReference type="ARBA" id="ARBA00006669"/>
    </source>
</evidence>
<proteinExistence type="inferred from homology"/>
<dbReference type="PANTHER" id="PTHR36122">
    <property type="entry name" value="NICOTINAMIDE RIBOSIDE TRANSPORTER PNUC"/>
    <property type="match status" value="1"/>
</dbReference>
<evidence type="ECO:0000256" key="7">
    <source>
        <dbReference type="ARBA" id="ARBA00022692"/>
    </source>
</evidence>
<dbReference type="PANTHER" id="PTHR36122:SF2">
    <property type="entry name" value="NICOTINAMIDE RIBOSIDE TRANSPORTER PNUC"/>
    <property type="match status" value="1"/>
</dbReference>
<dbReference type="KEGG" id="kim:G3T16_15875"/>
<evidence type="ECO:0000256" key="6">
    <source>
        <dbReference type="ARBA" id="ARBA00022475"/>
    </source>
</evidence>
<evidence type="ECO:0000256" key="8">
    <source>
        <dbReference type="ARBA" id="ARBA00022989"/>
    </source>
</evidence>
<evidence type="ECO:0000256" key="2">
    <source>
        <dbReference type="ARBA" id="ARBA00004651"/>
    </source>
</evidence>
<accession>A0A6C0U3A8</accession>
<evidence type="ECO:0000256" key="10">
    <source>
        <dbReference type="SAM" id="Phobius"/>
    </source>
</evidence>
<feature type="transmembrane region" description="Helical" evidence="10">
    <location>
        <begin position="41"/>
        <end position="60"/>
    </location>
</feature>
<dbReference type="NCBIfam" id="TIGR01528">
    <property type="entry name" value="NMN_trans_PnuC"/>
    <property type="match status" value="1"/>
</dbReference>
<keyword evidence="8 10" id="KW-1133">Transmembrane helix</keyword>
<dbReference type="GO" id="GO:0034257">
    <property type="term" value="F:nicotinamide riboside transmembrane transporter activity"/>
    <property type="evidence" value="ECO:0007669"/>
    <property type="project" value="InterPro"/>
</dbReference>
<dbReference type="EMBL" id="CP048711">
    <property type="protein sequence ID" value="QIB66650.1"/>
    <property type="molecule type" value="Genomic_DNA"/>
</dbReference>
<comment type="function">
    <text evidence="1">Required for nicotinamide riboside transport across the inner membrane.</text>
</comment>
<dbReference type="AlphaFoldDB" id="A0A6C0U3A8"/>
<dbReference type="Proteomes" id="UP000477680">
    <property type="component" value="Chromosome"/>
</dbReference>